<evidence type="ECO:0000313" key="2">
    <source>
        <dbReference type="EMBL" id="CAJ0809743.1"/>
    </source>
</evidence>
<proteinExistence type="predicted"/>
<evidence type="ECO:0000313" key="3">
    <source>
        <dbReference type="Proteomes" id="UP001189757"/>
    </source>
</evidence>
<feature type="transmembrane region" description="Helical" evidence="1">
    <location>
        <begin position="95"/>
        <end position="116"/>
    </location>
</feature>
<dbReference type="RefSeq" id="WP_316680120.1">
    <property type="nucleotide sequence ID" value="NZ_CATZLL010000002.1"/>
</dbReference>
<keyword evidence="1" id="KW-1133">Transmembrane helix</keyword>
<dbReference type="EMBL" id="CATZLL010000002">
    <property type="protein sequence ID" value="CAJ0809743.1"/>
    <property type="molecule type" value="Genomic_DNA"/>
</dbReference>
<feature type="transmembrane region" description="Helical" evidence="1">
    <location>
        <begin position="44"/>
        <end position="67"/>
    </location>
</feature>
<evidence type="ECO:0000256" key="1">
    <source>
        <dbReference type="SAM" id="Phobius"/>
    </source>
</evidence>
<dbReference type="Proteomes" id="UP001189757">
    <property type="component" value="Unassembled WGS sequence"/>
</dbReference>
<dbReference type="InterPro" id="IPR021218">
    <property type="entry name" value="DUF2784"/>
</dbReference>
<organism evidence="2 3">
    <name type="scientific">Ralstonia flaminis</name>
    <dbReference type="NCBI Taxonomy" id="3058597"/>
    <lineage>
        <taxon>Bacteria</taxon>
        <taxon>Pseudomonadati</taxon>
        <taxon>Pseudomonadota</taxon>
        <taxon>Betaproteobacteria</taxon>
        <taxon>Burkholderiales</taxon>
        <taxon>Burkholderiaceae</taxon>
        <taxon>Ralstonia</taxon>
    </lineage>
</organism>
<comment type="caution">
    <text evidence="2">The sequence shown here is derived from an EMBL/GenBank/DDBJ whole genome shotgun (WGS) entry which is preliminary data.</text>
</comment>
<feature type="transmembrane region" description="Helical" evidence="1">
    <location>
        <begin position="12"/>
        <end position="32"/>
    </location>
</feature>
<keyword evidence="3" id="KW-1185">Reference proteome</keyword>
<dbReference type="Pfam" id="PF10861">
    <property type="entry name" value="DUF2784"/>
    <property type="match status" value="1"/>
</dbReference>
<evidence type="ECO:0008006" key="4">
    <source>
        <dbReference type="Google" id="ProtNLM"/>
    </source>
</evidence>
<reference evidence="2 3" key="1">
    <citation type="submission" date="2023-07" db="EMBL/GenBank/DDBJ databases">
        <authorList>
            <person name="Peeters C."/>
        </authorList>
    </citation>
    <scope>NUCLEOTIDE SEQUENCE [LARGE SCALE GENOMIC DNA]</scope>
    <source>
        <strain evidence="2 3">LMG 18101</strain>
    </source>
</reference>
<keyword evidence="1" id="KW-0472">Membrane</keyword>
<protein>
    <recommendedName>
        <fullName evidence="4">DUF2784 domain-containing protein</fullName>
    </recommendedName>
</protein>
<gene>
    <name evidence="2" type="ORF">LMG18101_00656</name>
</gene>
<accession>A0ABN9JF02</accession>
<sequence length="129" mass="14035">MAALADAVLVLHAVLVLFIVGGLVAVWVGAALRRSWARDRVFRFVHLAAISIVAGLAVLDVPCPLTVLEDWLRTGSAGSSGFIQRWVSALLYYDLPLWVFAVSYAVFLLAVVLTWWRVPPHPKASSPLG</sequence>
<keyword evidence="1" id="KW-0812">Transmembrane</keyword>
<name>A0ABN9JF02_9RALS</name>